<dbReference type="InterPro" id="IPR017483">
    <property type="entry name" value="CHP03034"/>
</dbReference>
<organism evidence="2 3">
    <name type="scientific">Winslowiella iniecta</name>
    <dbReference type="NCBI Taxonomy" id="1560201"/>
    <lineage>
        <taxon>Bacteria</taxon>
        <taxon>Pseudomonadati</taxon>
        <taxon>Pseudomonadota</taxon>
        <taxon>Gammaproteobacteria</taxon>
        <taxon>Enterobacterales</taxon>
        <taxon>Erwiniaceae</taxon>
        <taxon>Winslowiella</taxon>
    </lineage>
</organism>
<dbReference type="EMBL" id="JRXE01000007">
    <property type="protein sequence ID" value="KOC91138.1"/>
    <property type="molecule type" value="Genomic_DNA"/>
</dbReference>
<evidence type="ECO:0000313" key="3">
    <source>
        <dbReference type="Proteomes" id="UP000036851"/>
    </source>
</evidence>
<dbReference type="AlphaFoldDB" id="A0A0L7TED5"/>
<reference evidence="3 4" key="1">
    <citation type="journal article" date="2015" name="Int. J. Syst. Evol. Microbiol.">
        <title>Erwinia iniecta sp. nov., isolated from Russian wheat aphids (Diuraphis noxia).</title>
        <authorList>
            <person name="Campillo T."/>
            <person name="Luna E."/>
            <person name="Portier P."/>
            <person name="Fischer-Le Saux M."/>
            <person name="Lapitan N."/>
            <person name="Tisserat N.A."/>
            <person name="Leach J.E."/>
        </authorList>
    </citation>
    <scope>NUCLEOTIDE SEQUENCE [LARGE SCALE GENOMIC DNA]</scope>
    <source>
        <strain evidence="1 4">B120</strain>
        <strain evidence="2 3">B149</strain>
    </source>
</reference>
<proteinExistence type="predicted"/>
<dbReference type="Proteomes" id="UP000036851">
    <property type="component" value="Unassembled WGS sequence"/>
</dbReference>
<name>A0A0L7TED5_9GAMM</name>
<evidence type="ECO:0000313" key="4">
    <source>
        <dbReference type="Proteomes" id="UP000037088"/>
    </source>
</evidence>
<dbReference type="EMBL" id="JRXF01000011">
    <property type="protein sequence ID" value="KOC93725.1"/>
    <property type="molecule type" value="Genomic_DNA"/>
</dbReference>
<gene>
    <name evidence="1" type="ORF">NG42_06775</name>
    <name evidence="2" type="ORF">NG43_08365</name>
</gene>
<evidence type="ECO:0000313" key="1">
    <source>
        <dbReference type="EMBL" id="KOC91138.1"/>
    </source>
</evidence>
<evidence type="ECO:0008006" key="5">
    <source>
        <dbReference type="Google" id="ProtNLM"/>
    </source>
</evidence>
<dbReference type="PATRIC" id="fig|1560201.3.peg.1444"/>
<dbReference type="STRING" id="1560201.NG42_06775"/>
<evidence type="ECO:0000313" key="2">
    <source>
        <dbReference type="EMBL" id="KOC93725.1"/>
    </source>
</evidence>
<dbReference type="Pfam" id="PF11692">
    <property type="entry name" value="DUF3289"/>
    <property type="match status" value="2"/>
</dbReference>
<sequence>MLFMDAEIKKTKQERPIGLPTRLFATKKKMDDYKAADMRCGDLTQYCLQEYYQLNDISKNINPFTHPNRDESARILFDEFRLLSDSFSFVGPYKTLIRSLIDHMQTNTGETFTDKLMNEALAEHSSMVDSLNKINKAMIKLIDWDEEIYPRKNFFGLEDAVMKSVLPKFNKKADRFNGLTISIHDTWSTQITLESLEIAGDRYKAKLHYRIQDHFGLDDADIKDWLYKQFRIFRIWFTLQRWEGYGFKPFITEMNATMTIEGGRFDKI</sequence>
<accession>A0A0L7TED5</accession>
<dbReference type="NCBIfam" id="TIGR03034">
    <property type="entry name" value="YPO3983 family protein"/>
    <property type="match status" value="1"/>
</dbReference>
<protein>
    <recommendedName>
        <fullName evidence="5">DUF3289 domain-containing protein</fullName>
    </recommendedName>
</protein>
<dbReference type="Proteomes" id="UP000037088">
    <property type="component" value="Unassembled WGS sequence"/>
</dbReference>
<comment type="caution">
    <text evidence="2">The sequence shown here is derived from an EMBL/GenBank/DDBJ whole genome shotgun (WGS) entry which is preliminary data.</text>
</comment>
<keyword evidence="4" id="KW-1185">Reference proteome</keyword>